<dbReference type="Gene3D" id="3.40.50.10090">
    <property type="match status" value="2"/>
</dbReference>
<name>A0A8H4TA25_9HYPO</name>
<dbReference type="CDD" id="cd17502">
    <property type="entry name" value="MFS_Azr1_MDR_like"/>
    <property type="match status" value="1"/>
</dbReference>
<dbReference type="GO" id="GO:0004852">
    <property type="term" value="F:uroporphyrinogen-III synthase activity"/>
    <property type="evidence" value="ECO:0007669"/>
    <property type="project" value="InterPro"/>
</dbReference>
<evidence type="ECO:0000256" key="2">
    <source>
        <dbReference type="ARBA" id="ARBA00022448"/>
    </source>
</evidence>
<keyword evidence="4 7" id="KW-1133">Transmembrane helix</keyword>
<evidence type="ECO:0000256" key="6">
    <source>
        <dbReference type="ARBA" id="ARBA00023180"/>
    </source>
</evidence>
<feature type="transmembrane region" description="Helical" evidence="7">
    <location>
        <begin position="217"/>
        <end position="240"/>
    </location>
</feature>
<dbReference type="UniPathway" id="UPA00251">
    <property type="reaction ID" value="UER00320"/>
</dbReference>
<dbReference type="PRINTS" id="PR01036">
    <property type="entry name" value="TCRTETB"/>
</dbReference>
<feature type="transmembrane region" description="Helical" evidence="7">
    <location>
        <begin position="347"/>
        <end position="366"/>
    </location>
</feature>
<dbReference type="FunFam" id="1.20.1250.20:FF:000196">
    <property type="entry name" value="MFS toxin efflux pump (AflT)"/>
    <property type="match status" value="1"/>
</dbReference>
<keyword evidence="10" id="KW-1185">Reference proteome</keyword>
<feature type="transmembrane region" description="Helical" evidence="7">
    <location>
        <begin position="117"/>
        <end position="136"/>
    </location>
</feature>
<dbReference type="GO" id="GO:0022857">
    <property type="term" value="F:transmembrane transporter activity"/>
    <property type="evidence" value="ECO:0007669"/>
    <property type="project" value="InterPro"/>
</dbReference>
<gene>
    <name evidence="9" type="ORF">FSARC_12267</name>
</gene>
<dbReference type="CDD" id="cd06578">
    <property type="entry name" value="HemD"/>
    <property type="match status" value="1"/>
</dbReference>
<dbReference type="SUPFAM" id="SSF103473">
    <property type="entry name" value="MFS general substrate transporter"/>
    <property type="match status" value="1"/>
</dbReference>
<feature type="transmembrane region" description="Helical" evidence="7">
    <location>
        <begin position="411"/>
        <end position="435"/>
    </location>
</feature>
<dbReference type="InterPro" id="IPR003754">
    <property type="entry name" value="4pyrrol_synth_uPrphyn_synth"/>
</dbReference>
<dbReference type="OrthoDB" id="10021397at2759"/>
<dbReference type="FunFam" id="1.20.1720.10:FF:000012">
    <property type="entry name" value="MFS toxin efflux pump (AflT)"/>
    <property type="match status" value="1"/>
</dbReference>
<comment type="subcellular location">
    <subcellularLocation>
        <location evidence="1">Membrane</location>
        <topology evidence="1">Multi-pass membrane protein</topology>
    </subcellularLocation>
</comment>
<dbReference type="Gene3D" id="1.20.1250.20">
    <property type="entry name" value="MFS general substrate transporter like domains"/>
    <property type="match status" value="1"/>
</dbReference>
<feature type="transmembrane region" description="Helical" evidence="7">
    <location>
        <begin position="321"/>
        <end position="341"/>
    </location>
</feature>
<dbReference type="InterPro" id="IPR011701">
    <property type="entry name" value="MFS"/>
</dbReference>
<reference evidence="9" key="1">
    <citation type="journal article" date="2020" name="BMC Genomics">
        <title>Correction to: Identification and distribution of gene clusters required for synthesis of sphingolipid metabolism inhibitors in diverse species of the filamentous fungus Fusarium.</title>
        <authorList>
            <person name="Kim H.S."/>
            <person name="Lohmar J.M."/>
            <person name="Busman M."/>
            <person name="Brown D.W."/>
            <person name="Naumann T.A."/>
            <person name="Divon H.H."/>
            <person name="Lysoe E."/>
            <person name="Uhlig S."/>
            <person name="Proctor R.H."/>
        </authorList>
    </citation>
    <scope>NUCLEOTIDE SEQUENCE</scope>
    <source>
        <strain evidence="9">NRRL 20472</strain>
    </source>
</reference>
<feature type="transmembrane region" description="Helical" evidence="7">
    <location>
        <begin position="287"/>
        <end position="309"/>
    </location>
</feature>
<dbReference type="Proteomes" id="UP000622797">
    <property type="component" value="Unassembled WGS sequence"/>
</dbReference>
<dbReference type="SUPFAM" id="SSF69618">
    <property type="entry name" value="HemD-like"/>
    <property type="match status" value="1"/>
</dbReference>
<evidence type="ECO:0000256" key="5">
    <source>
        <dbReference type="ARBA" id="ARBA00023136"/>
    </source>
</evidence>
<comment type="caution">
    <text evidence="9">The sequence shown here is derived from an EMBL/GenBank/DDBJ whole genome shotgun (WGS) entry which is preliminary data.</text>
</comment>
<evidence type="ECO:0000256" key="1">
    <source>
        <dbReference type="ARBA" id="ARBA00004141"/>
    </source>
</evidence>
<keyword evidence="5 7" id="KW-0472">Membrane</keyword>
<dbReference type="Pfam" id="PF07690">
    <property type="entry name" value="MFS_1"/>
    <property type="match status" value="1"/>
</dbReference>
<dbReference type="PANTHER" id="PTHR23501">
    <property type="entry name" value="MAJOR FACILITATOR SUPERFAMILY"/>
    <property type="match status" value="1"/>
</dbReference>
<evidence type="ECO:0000256" key="4">
    <source>
        <dbReference type="ARBA" id="ARBA00022989"/>
    </source>
</evidence>
<feature type="transmembrane region" description="Helical" evidence="7">
    <location>
        <begin position="20"/>
        <end position="47"/>
    </location>
</feature>
<evidence type="ECO:0000259" key="8">
    <source>
        <dbReference type="PROSITE" id="PS50850"/>
    </source>
</evidence>
<evidence type="ECO:0000256" key="3">
    <source>
        <dbReference type="ARBA" id="ARBA00022692"/>
    </source>
</evidence>
<protein>
    <recommendedName>
        <fullName evidence="8">Major facilitator superfamily (MFS) profile domain-containing protein</fullName>
    </recommendedName>
</protein>
<dbReference type="Gene3D" id="1.20.1720.10">
    <property type="entry name" value="Multidrug resistance protein D"/>
    <property type="match status" value="1"/>
</dbReference>
<feature type="transmembrane region" description="Helical" evidence="7">
    <location>
        <begin position="484"/>
        <end position="503"/>
    </location>
</feature>
<evidence type="ECO:0000313" key="9">
    <source>
        <dbReference type="EMBL" id="KAF4954054.1"/>
    </source>
</evidence>
<keyword evidence="3 7" id="KW-0812">Transmembrane</keyword>
<sequence>MLPPEISPTNVVYPTGIKFALLMIALYTSMFLVALDKLIISTAIPAITNDFHAANDIGWYGTAYLLTNCAFLLVFGKLYTILDIKTTFMTAVVLFEIGSAICGAAPNSIAFIIGRAISGLGGGGTQSGILVIIVYAVPLEKRPQYQGLFGAIFGIASAIGPVIGGVFTTHVTWRWCFYINLPLGGVVLAFVFFFLHIPNQSTEETSLKYKLQQLNGLGLIALIPGVVCLCLALQWGGFVYSWNNGRIIALLVVAFALLIAFILIQIWKPDQATVPPHIFIQRSICSGFWVSFCVGAHQTLLIYFLPIWFQAIKGNSAVDSGIHLLAMVLALVVGSIMSGVLTTRIGYYMPFLIAGVCITCVGAGLLTSLGTNASEGQWIGYQVIYGFGLGACMQAPNMAAPTVLPRNQVSIGASLMIFAQTLSGAIFVSVGQNVLDGELAKRLSAFTSVTPKQIEAAGVTGLLKTIPQKFHAQALKAYNDSLHVCFRVGLIMACLAILGALVMEWRSVKKEANETTEASDDEEKKSVANLPLRKLIMTSTDPAAEQASKIPILLLKTKSSPGDSYEDLFTESNTNGTGFTPQFVPVLLHQFHDDGMKEVAAVLHERKIGTQEHHEYGGLIFTSQRAVEAFVKLVEDGKAETNTISFATEDTTNTTDSTSWPHLQNIPVYSVGPATTRALAAVPQDPPLQVFGSHTGNGAALGPYILAHYYEWYRDQGRPTLPPVLFLVGETRRDIIPKTLQDGALPDTERIRVTETVVYGTGVMESFPVDLRRVLSETRDDPMRWIVVFSPTGCDSMLRVMGILDAETSKVYEGYKRDGKTFIATIGPTTRDHLRSFGFEPDVCAESPTPEGVLEGIREFLAKNRS</sequence>
<feature type="transmembrane region" description="Helical" evidence="7">
    <location>
        <begin position="175"/>
        <end position="197"/>
    </location>
</feature>
<dbReference type="PANTHER" id="PTHR23501:SF153">
    <property type="entry name" value="AFLATOXIN EFFLUX PUMP, PUTATIVE-RELATED"/>
    <property type="match status" value="1"/>
</dbReference>
<feature type="domain" description="Major facilitator superfamily (MFS) profile" evidence="8">
    <location>
        <begin position="22"/>
        <end position="511"/>
    </location>
</feature>
<dbReference type="EMBL" id="JABEXW010000827">
    <property type="protein sequence ID" value="KAF4954054.1"/>
    <property type="molecule type" value="Genomic_DNA"/>
</dbReference>
<dbReference type="InterPro" id="IPR036108">
    <property type="entry name" value="4pyrrol_syn_uPrphyn_synt_sf"/>
</dbReference>
<feature type="transmembrane region" description="Helical" evidence="7">
    <location>
        <begin position="148"/>
        <end position="168"/>
    </location>
</feature>
<dbReference type="InterPro" id="IPR036259">
    <property type="entry name" value="MFS_trans_sf"/>
</dbReference>
<dbReference type="FunFam" id="3.40.50.10090:FF:000011">
    <property type="entry name" value="Uroporphyrinogen-III synthase (UroS), putative"/>
    <property type="match status" value="1"/>
</dbReference>
<evidence type="ECO:0000313" key="10">
    <source>
        <dbReference type="Proteomes" id="UP000622797"/>
    </source>
</evidence>
<dbReference type="PROSITE" id="PS50850">
    <property type="entry name" value="MFS"/>
    <property type="match status" value="1"/>
</dbReference>
<feature type="transmembrane region" description="Helical" evidence="7">
    <location>
        <begin position="88"/>
        <end position="105"/>
    </location>
</feature>
<feature type="transmembrane region" description="Helical" evidence="7">
    <location>
        <begin position="247"/>
        <end position="267"/>
    </location>
</feature>
<dbReference type="GO" id="GO:0005886">
    <property type="term" value="C:plasma membrane"/>
    <property type="evidence" value="ECO:0007669"/>
    <property type="project" value="TreeGrafter"/>
</dbReference>
<dbReference type="GO" id="GO:0006782">
    <property type="term" value="P:protoporphyrinogen IX biosynthetic process"/>
    <property type="evidence" value="ECO:0007669"/>
    <property type="project" value="UniProtKB-UniPathway"/>
</dbReference>
<dbReference type="InterPro" id="IPR020846">
    <property type="entry name" value="MFS_dom"/>
</dbReference>
<dbReference type="Pfam" id="PF02602">
    <property type="entry name" value="HEM4"/>
    <property type="match status" value="1"/>
</dbReference>
<dbReference type="AlphaFoldDB" id="A0A8H4TA25"/>
<keyword evidence="6" id="KW-0325">Glycoprotein</keyword>
<evidence type="ECO:0000256" key="7">
    <source>
        <dbReference type="SAM" id="Phobius"/>
    </source>
</evidence>
<proteinExistence type="predicted"/>
<reference evidence="9" key="2">
    <citation type="submission" date="2020-05" db="EMBL/GenBank/DDBJ databases">
        <authorList>
            <person name="Kim H.-S."/>
            <person name="Proctor R.H."/>
            <person name="Brown D.W."/>
        </authorList>
    </citation>
    <scope>NUCLEOTIDE SEQUENCE</scope>
    <source>
        <strain evidence="9">NRRL 20472</strain>
    </source>
</reference>
<organism evidence="9 10">
    <name type="scientific">Fusarium sarcochroum</name>
    <dbReference type="NCBI Taxonomy" id="1208366"/>
    <lineage>
        <taxon>Eukaryota</taxon>
        <taxon>Fungi</taxon>
        <taxon>Dikarya</taxon>
        <taxon>Ascomycota</taxon>
        <taxon>Pezizomycotina</taxon>
        <taxon>Sordariomycetes</taxon>
        <taxon>Hypocreomycetidae</taxon>
        <taxon>Hypocreales</taxon>
        <taxon>Nectriaceae</taxon>
        <taxon>Fusarium</taxon>
        <taxon>Fusarium lateritium species complex</taxon>
    </lineage>
</organism>
<feature type="transmembrane region" description="Helical" evidence="7">
    <location>
        <begin position="59"/>
        <end position="82"/>
    </location>
</feature>
<keyword evidence="2" id="KW-0813">Transport</keyword>
<accession>A0A8H4TA25</accession>